<comment type="caution">
    <text evidence="4">The sequence shown here is derived from an EMBL/GenBank/DDBJ whole genome shotgun (WGS) entry which is preliminary data.</text>
</comment>
<evidence type="ECO:0000256" key="3">
    <source>
        <dbReference type="SAM" id="Coils"/>
    </source>
</evidence>
<evidence type="ECO:0000313" key="4">
    <source>
        <dbReference type="EMBL" id="KAG7335494.1"/>
    </source>
</evidence>
<dbReference type="GO" id="GO:0000978">
    <property type="term" value="F:RNA polymerase II cis-regulatory region sequence-specific DNA binding"/>
    <property type="evidence" value="ECO:0007669"/>
    <property type="project" value="TreeGrafter"/>
</dbReference>
<protein>
    <submittedName>
        <fullName evidence="4">Uncharacterized protein</fullName>
    </submittedName>
</protein>
<dbReference type="GO" id="GO:0000981">
    <property type="term" value="F:DNA-binding transcription factor activity, RNA polymerase II-specific"/>
    <property type="evidence" value="ECO:0007669"/>
    <property type="project" value="TreeGrafter"/>
</dbReference>
<dbReference type="AlphaFoldDB" id="A0A9D3SXT7"/>
<keyword evidence="2 3" id="KW-0175">Coiled coil</keyword>
<comment type="similarity">
    <text evidence="1">Belongs to the LRRFIP family.</text>
</comment>
<dbReference type="PANTHER" id="PTHR19212">
    <property type="entry name" value="LEUCINE RICH REPEAT IN FLII INTERACTING PROTEIN"/>
    <property type="match status" value="1"/>
</dbReference>
<keyword evidence="5" id="KW-1185">Reference proteome</keyword>
<evidence type="ECO:0000256" key="2">
    <source>
        <dbReference type="ARBA" id="ARBA00023054"/>
    </source>
</evidence>
<reference evidence="4 5" key="1">
    <citation type="submission" date="2021-06" db="EMBL/GenBank/DDBJ databases">
        <title>Chromosome-level genome assembly of the red-tail catfish (Hemibagrus wyckioides).</title>
        <authorList>
            <person name="Shao F."/>
        </authorList>
    </citation>
    <scope>NUCLEOTIDE SEQUENCE [LARGE SCALE GENOMIC DNA]</scope>
    <source>
        <strain evidence="4">EC202008001</strain>
        <tissue evidence="4">Blood</tissue>
    </source>
</reference>
<organism evidence="4 5">
    <name type="scientific">Hemibagrus wyckioides</name>
    <dbReference type="NCBI Taxonomy" id="337641"/>
    <lineage>
        <taxon>Eukaryota</taxon>
        <taxon>Metazoa</taxon>
        <taxon>Chordata</taxon>
        <taxon>Craniata</taxon>
        <taxon>Vertebrata</taxon>
        <taxon>Euteleostomi</taxon>
        <taxon>Actinopterygii</taxon>
        <taxon>Neopterygii</taxon>
        <taxon>Teleostei</taxon>
        <taxon>Ostariophysi</taxon>
        <taxon>Siluriformes</taxon>
        <taxon>Bagridae</taxon>
        <taxon>Hemibagrus</taxon>
    </lineage>
</organism>
<sequence length="152" mass="18166">MESSARLENENTDLLSQMDTLRCSMHQLKEMLVEAHRKCAEERRESEAKTFKELEFKHKTFTHNDELLVETLSETEAKLLKAMKCNTTLEQERAELFYQVHLLRHSLQELEEMLSDSERKYEAIKQEKEQEAQAHNILKRKYKKMLEFFNAV</sequence>
<evidence type="ECO:0000313" key="5">
    <source>
        <dbReference type="Proteomes" id="UP000824219"/>
    </source>
</evidence>
<dbReference type="Pfam" id="PF09738">
    <property type="entry name" value="LRRFIP"/>
    <property type="match status" value="1"/>
</dbReference>
<dbReference type="EMBL" id="JAHKSW010000001">
    <property type="protein sequence ID" value="KAG7335494.1"/>
    <property type="molecule type" value="Genomic_DNA"/>
</dbReference>
<dbReference type="InterPro" id="IPR019139">
    <property type="entry name" value="LRRFIP1/2"/>
</dbReference>
<dbReference type="Gene3D" id="1.20.5.4090">
    <property type="match status" value="2"/>
</dbReference>
<name>A0A9D3SXT7_9TELE</name>
<dbReference type="PANTHER" id="PTHR19212:SF5">
    <property type="entry name" value="LEUCINE-RICH REPEAT FLIGHTLESS-INTERACTING PROTEIN 1"/>
    <property type="match status" value="1"/>
</dbReference>
<gene>
    <name evidence="4" type="ORF">KOW79_000187</name>
</gene>
<evidence type="ECO:0000256" key="1">
    <source>
        <dbReference type="ARBA" id="ARBA00008275"/>
    </source>
</evidence>
<proteinExistence type="inferred from homology"/>
<dbReference type="Proteomes" id="UP000824219">
    <property type="component" value="Linkage Group LG01"/>
</dbReference>
<accession>A0A9D3SXT7</accession>
<dbReference type="OrthoDB" id="8962463at2759"/>
<feature type="coiled-coil region" evidence="3">
    <location>
        <begin position="100"/>
        <end position="141"/>
    </location>
</feature>